<dbReference type="EMBL" id="JBEDUW010000005">
    <property type="protein sequence ID" value="KAK9929688.1"/>
    <property type="molecule type" value="Genomic_DNA"/>
</dbReference>
<evidence type="ECO:0000313" key="1">
    <source>
        <dbReference type="EMBL" id="KAK9929688.1"/>
    </source>
</evidence>
<accession>A0AAW1X099</accession>
<evidence type="ECO:0000313" key="2">
    <source>
        <dbReference type="Proteomes" id="UP001457282"/>
    </source>
</evidence>
<organism evidence="1 2">
    <name type="scientific">Rubus argutus</name>
    <name type="common">Southern blackberry</name>
    <dbReference type="NCBI Taxonomy" id="59490"/>
    <lineage>
        <taxon>Eukaryota</taxon>
        <taxon>Viridiplantae</taxon>
        <taxon>Streptophyta</taxon>
        <taxon>Embryophyta</taxon>
        <taxon>Tracheophyta</taxon>
        <taxon>Spermatophyta</taxon>
        <taxon>Magnoliopsida</taxon>
        <taxon>eudicotyledons</taxon>
        <taxon>Gunneridae</taxon>
        <taxon>Pentapetalae</taxon>
        <taxon>rosids</taxon>
        <taxon>fabids</taxon>
        <taxon>Rosales</taxon>
        <taxon>Rosaceae</taxon>
        <taxon>Rosoideae</taxon>
        <taxon>Rosoideae incertae sedis</taxon>
        <taxon>Rubus</taxon>
    </lineage>
</organism>
<dbReference type="AlphaFoldDB" id="A0AAW1X099"/>
<keyword evidence="2" id="KW-1185">Reference proteome</keyword>
<comment type="caution">
    <text evidence="1">The sequence shown here is derived from an EMBL/GenBank/DDBJ whole genome shotgun (WGS) entry which is preliminary data.</text>
</comment>
<name>A0AAW1X099_RUBAR</name>
<proteinExistence type="predicted"/>
<gene>
    <name evidence="1" type="ORF">M0R45_026776</name>
</gene>
<sequence length="89" mass="9920">MVVSCCHCKSLFMKKKTEELVSYGPRAGFTADTTPLWIPPPPNSPLLYSEFSQSDFNLSANHSVFDLAYPLLLFLSTYGSLPCISSHHH</sequence>
<dbReference type="Proteomes" id="UP001457282">
    <property type="component" value="Unassembled WGS sequence"/>
</dbReference>
<reference evidence="1 2" key="1">
    <citation type="journal article" date="2023" name="G3 (Bethesda)">
        <title>A chromosome-length genome assembly and annotation of blackberry (Rubus argutus, cv. 'Hillquist').</title>
        <authorList>
            <person name="Bruna T."/>
            <person name="Aryal R."/>
            <person name="Dudchenko O."/>
            <person name="Sargent D.J."/>
            <person name="Mead D."/>
            <person name="Buti M."/>
            <person name="Cavallini A."/>
            <person name="Hytonen T."/>
            <person name="Andres J."/>
            <person name="Pham M."/>
            <person name="Weisz D."/>
            <person name="Mascagni F."/>
            <person name="Usai G."/>
            <person name="Natali L."/>
            <person name="Bassil N."/>
            <person name="Fernandez G.E."/>
            <person name="Lomsadze A."/>
            <person name="Armour M."/>
            <person name="Olukolu B."/>
            <person name="Poorten T."/>
            <person name="Britton C."/>
            <person name="Davik J."/>
            <person name="Ashrafi H."/>
            <person name="Aiden E.L."/>
            <person name="Borodovsky M."/>
            <person name="Worthington M."/>
        </authorList>
    </citation>
    <scope>NUCLEOTIDE SEQUENCE [LARGE SCALE GENOMIC DNA]</scope>
    <source>
        <strain evidence="1">PI 553951</strain>
    </source>
</reference>
<protein>
    <submittedName>
        <fullName evidence="1">Uncharacterized protein</fullName>
    </submittedName>
</protein>